<dbReference type="Gene3D" id="3.30.1330.60">
    <property type="entry name" value="OmpA-like domain"/>
    <property type="match status" value="1"/>
</dbReference>
<evidence type="ECO:0000256" key="4">
    <source>
        <dbReference type="PROSITE-ProRule" id="PRU00473"/>
    </source>
</evidence>
<keyword evidence="7" id="KW-1185">Reference proteome</keyword>
<organism evidence="6 7">
    <name type="scientific">Photobacterium atrarenae</name>
    <dbReference type="NCBI Taxonomy" id="865757"/>
    <lineage>
        <taxon>Bacteria</taxon>
        <taxon>Pseudomonadati</taxon>
        <taxon>Pseudomonadota</taxon>
        <taxon>Gammaproteobacteria</taxon>
        <taxon>Vibrionales</taxon>
        <taxon>Vibrionaceae</taxon>
        <taxon>Photobacterium</taxon>
    </lineage>
</organism>
<dbReference type="Proteomes" id="UP001057998">
    <property type="component" value="Chromosome 1"/>
</dbReference>
<sequence length="255" mass="28950">MDTRFLIFPLLLAGGCASWDNTLYPRLNRTDMALIHQVEHLRLDIEDLANRGARACLPGQLQVLQRLYQKAKQEAEAGFDRDVRHSLIDADEQVHLISHQLDWLEEHTQCVNRGSLAQERRQLMLYFSVDNQFALDQAALLPDYQQALRQAATILKRRPDWHITLTGYTDAKASAAYNRQLGLNRANRVKAYLVELGVAPAQLTTQSRGDQLARAGASRTRALAERTVIAELSEPQQTTVPEPGIHAIRHWHQHL</sequence>
<comment type="subcellular location">
    <subcellularLocation>
        <location evidence="1">Cell outer membrane</location>
    </subcellularLocation>
</comment>
<proteinExistence type="predicted"/>
<evidence type="ECO:0000256" key="3">
    <source>
        <dbReference type="ARBA" id="ARBA00023237"/>
    </source>
</evidence>
<evidence type="ECO:0000256" key="2">
    <source>
        <dbReference type="ARBA" id="ARBA00023136"/>
    </source>
</evidence>
<reference evidence="6" key="1">
    <citation type="submission" date="2022-07" db="EMBL/GenBank/DDBJ databases">
        <title>Genome sequencing of Photobacterium atrarenae GJH2-4.</title>
        <authorList>
            <person name="Park S.-J."/>
        </authorList>
    </citation>
    <scope>NUCLEOTIDE SEQUENCE</scope>
    <source>
        <strain evidence="6">GJH2-4</strain>
    </source>
</reference>
<evidence type="ECO:0000313" key="7">
    <source>
        <dbReference type="Proteomes" id="UP001057998"/>
    </source>
</evidence>
<dbReference type="Pfam" id="PF00691">
    <property type="entry name" value="OmpA"/>
    <property type="match status" value="1"/>
</dbReference>
<dbReference type="PROSITE" id="PS51257">
    <property type="entry name" value="PROKAR_LIPOPROTEIN"/>
    <property type="match status" value="1"/>
</dbReference>
<dbReference type="InterPro" id="IPR050330">
    <property type="entry name" value="Bact_OuterMem_StrucFunc"/>
</dbReference>
<keyword evidence="2 4" id="KW-0472">Membrane</keyword>
<evidence type="ECO:0000256" key="1">
    <source>
        <dbReference type="ARBA" id="ARBA00004442"/>
    </source>
</evidence>
<dbReference type="InterPro" id="IPR006664">
    <property type="entry name" value="OMP_bac"/>
</dbReference>
<name>A0ABY5GC07_9GAMM</name>
<dbReference type="InterPro" id="IPR036737">
    <property type="entry name" value="OmpA-like_sf"/>
</dbReference>
<gene>
    <name evidence="6" type="ORF">NNL38_10255</name>
</gene>
<keyword evidence="3" id="KW-0998">Cell outer membrane</keyword>
<dbReference type="InterPro" id="IPR006665">
    <property type="entry name" value="OmpA-like"/>
</dbReference>
<accession>A0ABY5GC07</accession>
<dbReference type="PROSITE" id="PS51123">
    <property type="entry name" value="OMPA_2"/>
    <property type="match status" value="1"/>
</dbReference>
<feature type="domain" description="OmpA-like" evidence="5">
    <location>
        <begin position="120"/>
        <end position="236"/>
    </location>
</feature>
<dbReference type="PANTHER" id="PTHR30329">
    <property type="entry name" value="STATOR ELEMENT OF FLAGELLAR MOTOR COMPLEX"/>
    <property type="match status" value="1"/>
</dbReference>
<evidence type="ECO:0000259" key="5">
    <source>
        <dbReference type="PROSITE" id="PS51123"/>
    </source>
</evidence>
<dbReference type="PRINTS" id="PR01021">
    <property type="entry name" value="OMPADOMAIN"/>
</dbReference>
<dbReference type="PANTHER" id="PTHR30329:SF21">
    <property type="entry name" value="LIPOPROTEIN YIAD-RELATED"/>
    <property type="match status" value="1"/>
</dbReference>
<dbReference type="EMBL" id="CP101508">
    <property type="protein sequence ID" value="UTV26738.1"/>
    <property type="molecule type" value="Genomic_DNA"/>
</dbReference>
<evidence type="ECO:0000313" key="6">
    <source>
        <dbReference type="EMBL" id="UTV26738.1"/>
    </source>
</evidence>
<dbReference type="RefSeq" id="WP_255387946.1">
    <property type="nucleotide sequence ID" value="NZ_CP101508.1"/>
</dbReference>
<dbReference type="SUPFAM" id="SSF103088">
    <property type="entry name" value="OmpA-like"/>
    <property type="match status" value="1"/>
</dbReference>
<protein>
    <submittedName>
        <fullName evidence="6">OmpA family protein</fullName>
    </submittedName>
</protein>
<dbReference type="CDD" id="cd07185">
    <property type="entry name" value="OmpA_C-like"/>
    <property type="match status" value="1"/>
</dbReference>